<evidence type="ECO:0000313" key="2">
    <source>
        <dbReference type="Proteomes" id="UP001479436"/>
    </source>
</evidence>
<dbReference type="EMBL" id="JASJQH010009692">
    <property type="protein sequence ID" value="KAK9675241.1"/>
    <property type="molecule type" value="Genomic_DNA"/>
</dbReference>
<keyword evidence="2" id="KW-1185">Reference proteome</keyword>
<comment type="caution">
    <text evidence="1">The sequence shown here is derived from an EMBL/GenBank/DDBJ whole genome shotgun (WGS) entry which is preliminary data.</text>
</comment>
<dbReference type="Proteomes" id="UP001479436">
    <property type="component" value="Unassembled WGS sequence"/>
</dbReference>
<gene>
    <name evidence="1" type="ORF">K7432_016563</name>
</gene>
<name>A0ABR2VLF2_9FUNG</name>
<protein>
    <recommendedName>
        <fullName evidence="3">Secreted protein</fullName>
    </recommendedName>
</protein>
<sequence length="124" mass="13309">MHVISTPKTKSETSVSKAMIMLKALLSAITLACCAISLADARVNCPNGNGVYCGSVLGLKANSLYDCKSDRWSWSYHPIESCRNGCVVAKAGTPDHCQGADETGDDNKDDNVSFGVPLQKWTMH</sequence>
<evidence type="ECO:0008006" key="3">
    <source>
        <dbReference type="Google" id="ProtNLM"/>
    </source>
</evidence>
<organism evidence="1 2">
    <name type="scientific">Basidiobolus ranarum</name>
    <dbReference type="NCBI Taxonomy" id="34480"/>
    <lineage>
        <taxon>Eukaryota</taxon>
        <taxon>Fungi</taxon>
        <taxon>Fungi incertae sedis</taxon>
        <taxon>Zoopagomycota</taxon>
        <taxon>Entomophthoromycotina</taxon>
        <taxon>Basidiobolomycetes</taxon>
        <taxon>Basidiobolales</taxon>
        <taxon>Basidiobolaceae</taxon>
        <taxon>Basidiobolus</taxon>
    </lineage>
</organism>
<reference evidence="1 2" key="1">
    <citation type="submission" date="2023-04" db="EMBL/GenBank/DDBJ databases">
        <title>Genome of Basidiobolus ranarum AG-B5.</title>
        <authorList>
            <person name="Stajich J.E."/>
            <person name="Carter-House D."/>
            <person name="Gryganskyi A."/>
        </authorList>
    </citation>
    <scope>NUCLEOTIDE SEQUENCE [LARGE SCALE GENOMIC DNA]</scope>
    <source>
        <strain evidence="1 2">AG-B5</strain>
    </source>
</reference>
<accession>A0ABR2VLF2</accession>
<proteinExistence type="predicted"/>
<evidence type="ECO:0000313" key="1">
    <source>
        <dbReference type="EMBL" id="KAK9675241.1"/>
    </source>
</evidence>